<evidence type="ECO:0000313" key="3">
    <source>
        <dbReference type="EMBL" id="EPX74780.1"/>
    </source>
</evidence>
<dbReference type="Pfam" id="PF10395">
    <property type="entry name" value="Utp8_b_propeller"/>
    <property type="match status" value="1"/>
</dbReference>
<keyword evidence="4" id="KW-1185">Reference proteome</keyword>
<dbReference type="Pfam" id="PF22542">
    <property type="entry name" value="Utp8_C"/>
    <property type="match status" value="1"/>
</dbReference>
<organism evidence="3 4">
    <name type="scientific">Schizosaccharomyces octosporus (strain yFS286)</name>
    <name type="common">Fission yeast</name>
    <name type="synonym">Octosporomyces octosporus</name>
    <dbReference type="NCBI Taxonomy" id="483514"/>
    <lineage>
        <taxon>Eukaryota</taxon>
        <taxon>Fungi</taxon>
        <taxon>Dikarya</taxon>
        <taxon>Ascomycota</taxon>
        <taxon>Taphrinomycotina</taxon>
        <taxon>Schizosaccharomycetes</taxon>
        <taxon>Schizosaccharomycetales</taxon>
        <taxon>Schizosaccharomycetaceae</taxon>
        <taxon>Schizosaccharomyces</taxon>
    </lineage>
</organism>
<dbReference type="eggNOG" id="ENOG502R7E4">
    <property type="taxonomic scope" value="Eukaryota"/>
</dbReference>
<dbReference type="InterPro" id="IPR053881">
    <property type="entry name" value="Utp8_C"/>
</dbReference>
<sequence length="764" mass="84977">MASFGELSLLGEVSVSSTVEKKNGYRSSGTVALENGQESSSFVAVQIEKHGIEIYNLREERLFASCPLPEKTIFSCKPMYLHEGNSHYIWACTSSAKSRGEWKLLSWKHNELQEHGEVRFRDLSNKPIFSIQFIASSGQLVLVFTNGEVSFLDPEDDMIQSAASIQGSATLFQTGCVSKQVVPKTEENEENNSSNMDGKTQSQIGEDLLPSVNSSTTTTNIYLLYALNIEKIKQFYVSVFSTSEKRFLYTKPIELGSSSPPTHVLLTKNCENIFAFFPKNVFIYASNESNGSYQRVKSFQLEDMPALSNVDLIFDKFCLVQTKNQVSLWDLTYGTIQDVFDTENDIAFITVTINGNPSRRSGSKTNTTISGNIILLQKKTIASLPFTMPSVMSLADAIGKRKAKIGRILTKPETIADGALTKSKNSVTLCEQLLKNVQLQDTSLRNELQQLQTFVQTKDGESFDAKFLKFVEGFQTQNSTNRKLLKTNSVLPIPFVHAIESILFSPNQEQDLDLLCPAKATLNYLLRNRLFTSSILRLHPSRSIFNCIYKFQKESALLLLERTLDLPAFEVGCAIKKALSSMKTKLLKIGLLRLSQFDSAEAQEALLLTLAQEDFDLLFKLICASITGKKTSVPLNLDMEILIYTASTVLDAMGVGGIAASNENQNTAQELYSGLQSKITSLTAMSLVLPAVSELIKHKKKATAENTFVHPNPQPKAVVDDRADLATLLKKDGMAEQRKNKSQRARGKELDMTIGRYTIERLEI</sequence>
<dbReference type="EMBL" id="KE503206">
    <property type="protein sequence ID" value="EPX74780.1"/>
    <property type="molecule type" value="Genomic_DNA"/>
</dbReference>
<dbReference type="OMA" id="NSHYIWA"/>
<dbReference type="HOGENOM" id="CLU_365308_0_0_1"/>
<feature type="domain" description="Utp8 beta-propeller" evidence="1">
    <location>
        <begin position="1"/>
        <end position="408"/>
    </location>
</feature>
<reference evidence="3 4" key="1">
    <citation type="journal article" date="2011" name="Science">
        <title>Comparative functional genomics of the fission yeasts.</title>
        <authorList>
            <person name="Rhind N."/>
            <person name="Chen Z."/>
            <person name="Yassour M."/>
            <person name="Thompson D.A."/>
            <person name="Haas B.J."/>
            <person name="Habib N."/>
            <person name="Wapinski I."/>
            <person name="Roy S."/>
            <person name="Lin M.F."/>
            <person name="Heiman D.I."/>
            <person name="Young S.K."/>
            <person name="Furuya K."/>
            <person name="Guo Y."/>
            <person name="Pidoux A."/>
            <person name="Chen H.M."/>
            <person name="Robbertse B."/>
            <person name="Goldberg J.M."/>
            <person name="Aoki K."/>
            <person name="Bayne E.H."/>
            <person name="Berlin A.M."/>
            <person name="Desjardins C.A."/>
            <person name="Dobbs E."/>
            <person name="Dukaj L."/>
            <person name="Fan L."/>
            <person name="FitzGerald M.G."/>
            <person name="French C."/>
            <person name="Gujja S."/>
            <person name="Hansen K."/>
            <person name="Keifenheim D."/>
            <person name="Levin J.Z."/>
            <person name="Mosher R.A."/>
            <person name="Mueller C.A."/>
            <person name="Pfiffner J."/>
            <person name="Priest M."/>
            <person name="Russ C."/>
            <person name="Smialowska A."/>
            <person name="Swoboda P."/>
            <person name="Sykes S.M."/>
            <person name="Vaughn M."/>
            <person name="Vengrova S."/>
            <person name="Yoder R."/>
            <person name="Zeng Q."/>
            <person name="Allshire R."/>
            <person name="Baulcombe D."/>
            <person name="Birren B.W."/>
            <person name="Brown W."/>
            <person name="Ekwall K."/>
            <person name="Kellis M."/>
            <person name="Leatherwood J."/>
            <person name="Levin H."/>
            <person name="Margalit H."/>
            <person name="Martienssen R."/>
            <person name="Nieduszynski C.A."/>
            <person name="Spatafora J.W."/>
            <person name="Friedman N."/>
            <person name="Dalgaard J.Z."/>
            <person name="Baumann P."/>
            <person name="Niki H."/>
            <person name="Regev A."/>
            <person name="Nusbaum C."/>
        </authorList>
    </citation>
    <scope>NUCLEOTIDE SEQUENCE [LARGE SCALE GENOMIC DNA]</scope>
    <source>
        <strain evidence="4">yFS286</strain>
    </source>
</reference>
<dbReference type="GeneID" id="25031240"/>
<dbReference type="Proteomes" id="UP000016088">
    <property type="component" value="Unassembled WGS sequence"/>
</dbReference>
<dbReference type="SUPFAM" id="SSF50978">
    <property type="entry name" value="WD40 repeat-like"/>
    <property type="match status" value="1"/>
</dbReference>
<dbReference type="RefSeq" id="XP_013016210.1">
    <property type="nucleotide sequence ID" value="XM_013160756.1"/>
</dbReference>
<evidence type="ECO:0000259" key="2">
    <source>
        <dbReference type="Pfam" id="PF22542"/>
    </source>
</evidence>
<evidence type="ECO:0000259" key="1">
    <source>
        <dbReference type="Pfam" id="PF10395"/>
    </source>
</evidence>
<accession>S9R9D8</accession>
<dbReference type="GO" id="GO:0032040">
    <property type="term" value="C:small-subunit processome"/>
    <property type="evidence" value="ECO:0007669"/>
    <property type="project" value="EnsemblFungi"/>
</dbReference>
<dbReference type="InterPro" id="IPR018843">
    <property type="entry name" value="Utp8_b-prop"/>
</dbReference>
<dbReference type="VEuPathDB" id="FungiDB:SOCG_02262"/>
<name>S9R9D8_SCHOY</name>
<protein>
    <submittedName>
        <fullName evidence="3">Uncharacterized protein</fullName>
    </submittedName>
</protein>
<dbReference type="OrthoDB" id="5330858at2759"/>
<dbReference type="AlphaFoldDB" id="S9R9D8"/>
<feature type="domain" description="Utp8 C-terminal" evidence="2">
    <location>
        <begin position="434"/>
        <end position="764"/>
    </location>
</feature>
<evidence type="ECO:0000313" key="4">
    <source>
        <dbReference type="Proteomes" id="UP000016088"/>
    </source>
</evidence>
<gene>
    <name evidence="3" type="ORF">SOCG_02262</name>
</gene>
<proteinExistence type="predicted"/>
<dbReference type="InterPro" id="IPR036322">
    <property type="entry name" value="WD40_repeat_dom_sf"/>
</dbReference>